<dbReference type="HOGENOM" id="CLU_031561_1_0_1"/>
<dbReference type="AlphaFoldDB" id="A0A060SLB5"/>
<dbReference type="SUPFAM" id="SSF51695">
    <property type="entry name" value="PLC-like phosphodiesterases"/>
    <property type="match status" value="1"/>
</dbReference>
<evidence type="ECO:0000256" key="3">
    <source>
        <dbReference type="SAM" id="SignalP"/>
    </source>
</evidence>
<reference evidence="4" key="1">
    <citation type="submission" date="2014-01" db="EMBL/GenBank/DDBJ databases">
        <title>The genome of the white-rot fungus Pycnoporus cinnabarinus: a basidiomycete model with a versatile arsenal for lignocellulosic biomass breakdown.</title>
        <authorList>
            <person name="Levasseur A."/>
            <person name="Lomascolo A."/>
            <person name="Ruiz-Duenas F.J."/>
            <person name="Uzan E."/>
            <person name="Piumi F."/>
            <person name="Kues U."/>
            <person name="Ram A.F.J."/>
            <person name="Murat C."/>
            <person name="Haon M."/>
            <person name="Benoit I."/>
            <person name="Arfi Y."/>
            <person name="Chevret D."/>
            <person name="Drula E."/>
            <person name="Kwon M.J."/>
            <person name="Gouret P."/>
            <person name="Lesage-Meessen L."/>
            <person name="Lombard V."/>
            <person name="Mariette J."/>
            <person name="Noirot C."/>
            <person name="Park J."/>
            <person name="Patyshakuliyeva A."/>
            <person name="Wieneger R.A.B."/>
            <person name="Wosten H.A.B."/>
            <person name="Martin F."/>
            <person name="Coutinho P.M."/>
            <person name="de Vries R."/>
            <person name="Martinez A.T."/>
            <person name="Klopp C."/>
            <person name="Pontarotti P."/>
            <person name="Henrissat B."/>
            <person name="Record E."/>
        </authorList>
    </citation>
    <scope>NUCLEOTIDE SEQUENCE [LARGE SCALE GENOMIC DNA]</scope>
    <source>
        <strain evidence="4">BRFM137</strain>
    </source>
</reference>
<evidence type="ECO:0000313" key="4">
    <source>
        <dbReference type="EMBL" id="CDO73228.1"/>
    </source>
</evidence>
<dbReference type="EMBL" id="CCBP010000119">
    <property type="protein sequence ID" value="CDO73228.1"/>
    <property type="molecule type" value="Genomic_DNA"/>
</dbReference>
<organism evidence="4 5">
    <name type="scientific">Pycnoporus cinnabarinus</name>
    <name type="common">Cinnabar-red polypore</name>
    <name type="synonym">Trametes cinnabarina</name>
    <dbReference type="NCBI Taxonomy" id="5643"/>
    <lineage>
        <taxon>Eukaryota</taxon>
        <taxon>Fungi</taxon>
        <taxon>Dikarya</taxon>
        <taxon>Basidiomycota</taxon>
        <taxon>Agaricomycotina</taxon>
        <taxon>Agaricomycetes</taxon>
        <taxon>Polyporales</taxon>
        <taxon>Polyporaceae</taxon>
        <taxon>Trametes</taxon>
    </lineage>
</organism>
<gene>
    <name evidence="4" type="ORF">BN946_scf185007.g283</name>
</gene>
<feature type="signal peptide" evidence="3">
    <location>
        <begin position="1"/>
        <end position="20"/>
    </location>
</feature>
<name>A0A060SLB5_PYCCI</name>
<dbReference type="GO" id="GO:0008081">
    <property type="term" value="F:phosphoric diester hydrolase activity"/>
    <property type="evidence" value="ECO:0007669"/>
    <property type="project" value="InterPro"/>
</dbReference>
<keyword evidence="3" id="KW-0732">Signal</keyword>
<dbReference type="PANTHER" id="PTHR31571">
    <property type="entry name" value="ALTERED INHERITANCE OF MITOCHONDRIA PROTEIN 6"/>
    <property type="match status" value="1"/>
</dbReference>
<dbReference type="Gene3D" id="3.20.20.190">
    <property type="entry name" value="Phosphatidylinositol (PI) phosphodiesterase"/>
    <property type="match status" value="1"/>
</dbReference>
<dbReference type="STRING" id="5643.A0A060SLB5"/>
<feature type="chain" id="PRO_5001587209" description="Altered inheritance of mitochondria protein 6" evidence="3">
    <location>
        <begin position="21"/>
        <end position="310"/>
    </location>
</feature>
<keyword evidence="5" id="KW-1185">Reference proteome</keyword>
<comment type="similarity">
    <text evidence="1">Belongs to the AIM6 family.</text>
</comment>
<dbReference type="PANTHER" id="PTHR31571:SF1">
    <property type="entry name" value="ALTERED INHERITANCE OF MITOCHONDRIA PROTEIN 6"/>
    <property type="match status" value="1"/>
</dbReference>
<accession>A0A060SLB5</accession>
<dbReference type="InterPro" id="IPR017946">
    <property type="entry name" value="PLC-like_Pdiesterase_TIM-brl"/>
</dbReference>
<dbReference type="Proteomes" id="UP000029665">
    <property type="component" value="Unassembled WGS sequence"/>
</dbReference>
<evidence type="ECO:0000256" key="2">
    <source>
        <dbReference type="ARBA" id="ARBA00014286"/>
    </source>
</evidence>
<evidence type="ECO:0000256" key="1">
    <source>
        <dbReference type="ARBA" id="ARBA00008858"/>
    </source>
</evidence>
<dbReference type="InterPro" id="IPR051236">
    <property type="entry name" value="HAT_RTT109-like"/>
</dbReference>
<dbReference type="CDD" id="cd08577">
    <property type="entry name" value="PI-PLCc_GDPD_SF_unchar3"/>
    <property type="match status" value="1"/>
</dbReference>
<protein>
    <recommendedName>
        <fullName evidence="2">Altered inheritance of mitochondria protein 6</fullName>
    </recommendedName>
</protein>
<sequence length="310" mass="33570">MEFTLNALMGIICALAAATAKPTIDQQIIDLQQSNSKLLQYPTQFTQNIMPKGIHSHNDYWRDVPLLTALSFGVASVEADVSLVNGTLYVGHENAALTPDRTLDSLYIQPLLQILNKMNPRDAFTAGSTTLNGVFDTASGIPLQLLIDIKTDGVQALPFILKAFQPLREAGYLTTFANGTLATSAITVVGTGNSPLEQVKALDPRDYFFDAPLTQLTDTSLNTTWDPTLSPLASTDYAVAIGWNGIGNITDEQKANITRFVGDAHARGIAARFWDTPAWPVFARQNIWRALLEGGADWLNADDLAAASAF</sequence>
<dbReference type="InterPro" id="IPR039559">
    <property type="entry name" value="AIM6_PI-PLC-like_dom"/>
</dbReference>
<dbReference type="GO" id="GO:0006629">
    <property type="term" value="P:lipid metabolic process"/>
    <property type="evidence" value="ECO:0007669"/>
    <property type="project" value="InterPro"/>
</dbReference>
<proteinExistence type="inferred from homology"/>
<evidence type="ECO:0000313" key="5">
    <source>
        <dbReference type="Proteomes" id="UP000029665"/>
    </source>
</evidence>
<dbReference type="OrthoDB" id="4153866at2759"/>
<dbReference type="OMA" id="QRVRFWA"/>
<comment type="caution">
    <text evidence="4">The sequence shown here is derived from an EMBL/GenBank/DDBJ whole genome shotgun (WGS) entry which is preliminary data.</text>
</comment>